<feature type="domain" description="C2H2-type" evidence="9">
    <location>
        <begin position="665"/>
        <end position="693"/>
    </location>
</feature>
<feature type="domain" description="C2H2-type" evidence="9">
    <location>
        <begin position="397"/>
        <end position="424"/>
    </location>
</feature>
<feature type="domain" description="C2H2-type" evidence="9">
    <location>
        <begin position="580"/>
        <end position="608"/>
    </location>
</feature>
<dbReference type="InterPro" id="IPR050888">
    <property type="entry name" value="ZnF_C2H2-type_TF"/>
</dbReference>
<gene>
    <name evidence="10" type="primary">Zbtb49-L2</name>
    <name evidence="10" type="ORF">Hamer_G020289</name>
</gene>
<dbReference type="EMBL" id="JAHLQT010038254">
    <property type="protein sequence ID" value="KAG7157006.1"/>
    <property type="molecule type" value="Genomic_DNA"/>
</dbReference>
<keyword evidence="5" id="KW-0862">Zinc</keyword>
<keyword evidence="2" id="KW-0479">Metal-binding</keyword>
<dbReference type="SUPFAM" id="SSF57667">
    <property type="entry name" value="beta-beta-alpha zinc fingers"/>
    <property type="match status" value="3"/>
</dbReference>
<evidence type="ECO:0000313" key="11">
    <source>
        <dbReference type="Proteomes" id="UP000747542"/>
    </source>
</evidence>
<evidence type="ECO:0000256" key="6">
    <source>
        <dbReference type="ARBA" id="ARBA00023242"/>
    </source>
</evidence>
<evidence type="ECO:0000313" key="10">
    <source>
        <dbReference type="EMBL" id="KAG7157006.1"/>
    </source>
</evidence>
<keyword evidence="6" id="KW-0539">Nucleus</keyword>
<organism evidence="10 11">
    <name type="scientific">Homarus americanus</name>
    <name type="common">American lobster</name>
    <dbReference type="NCBI Taxonomy" id="6706"/>
    <lineage>
        <taxon>Eukaryota</taxon>
        <taxon>Metazoa</taxon>
        <taxon>Ecdysozoa</taxon>
        <taxon>Arthropoda</taxon>
        <taxon>Crustacea</taxon>
        <taxon>Multicrustacea</taxon>
        <taxon>Malacostraca</taxon>
        <taxon>Eumalacostraca</taxon>
        <taxon>Eucarida</taxon>
        <taxon>Decapoda</taxon>
        <taxon>Pleocyemata</taxon>
        <taxon>Astacidea</taxon>
        <taxon>Nephropoidea</taxon>
        <taxon>Nephropidae</taxon>
        <taxon>Homarus</taxon>
    </lineage>
</organism>
<keyword evidence="4 7" id="KW-0863">Zinc-finger</keyword>
<evidence type="ECO:0000256" key="1">
    <source>
        <dbReference type="ARBA" id="ARBA00004123"/>
    </source>
</evidence>
<dbReference type="FunFam" id="3.30.160.60:FF:000446">
    <property type="entry name" value="Zinc finger protein"/>
    <property type="match status" value="1"/>
</dbReference>
<comment type="subcellular location">
    <subcellularLocation>
        <location evidence="1">Nucleus</location>
    </subcellularLocation>
</comment>
<dbReference type="AlphaFoldDB" id="A0A8J5JH05"/>
<evidence type="ECO:0000256" key="8">
    <source>
        <dbReference type="SAM" id="MobiDB-lite"/>
    </source>
</evidence>
<evidence type="ECO:0000256" key="2">
    <source>
        <dbReference type="ARBA" id="ARBA00022723"/>
    </source>
</evidence>
<accession>A0A8J5JH05</accession>
<feature type="compositionally biased region" description="Polar residues" evidence="8">
    <location>
        <begin position="913"/>
        <end position="930"/>
    </location>
</feature>
<name>A0A8J5JH05_HOMAM</name>
<dbReference type="PROSITE" id="PS00028">
    <property type="entry name" value="ZINC_FINGER_C2H2_1"/>
    <property type="match status" value="6"/>
</dbReference>
<keyword evidence="11" id="KW-1185">Reference proteome</keyword>
<comment type="caution">
    <text evidence="10">The sequence shown here is derived from an EMBL/GenBank/DDBJ whole genome shotgun (WGS) entry which is preliminary data.</text>
</comment>
<dbReference type="PANTHER" id="PTHR24406">
    <property type="entry name" value="TRANSCRIPTIONAL REPRESSOR CTCFL-RELATED"/>
    <property type="match status" value="1"/>
</dbReference>
<feature type="domain" description="C2H2-type" evidence="9">
    <location>
        <begin position="552"/>
        <end position="579"/>
    </location>
</feature>
<evidence type="ECO:0000256" key="7">
    <source>
        <dbReference type="PROSITE-ProRule" id="PRU00042"/>
    </source>
</evidence>
<evidence type="ECO:0000256" key="4">
    <source>
        <dbReference type="ARBA" id="ARBA00022771"/>
    </source>
</evidence>
<sequence>MSDWTGDSMCTGDWYQDSGGVEDAEYHIMYDHYDHIKLPQDSAATLKLTSVVHEEATAVSGTDSLTTLTLSGGEALASSSLVNNALSATTVLTTNSAPPLSAPGTLTDTSHAGSNPVQINGTALSTRSTISPANITADNNFTGAVISSNDTLTVATMSAVGSFTPSRTSHMDMNQIVNTSDDGVIDGNLVTSSSIDAVVTSMVASSECQSVTSNCQKLSPPQVIVNLLGDDSIRLGMVRIITEPGVESASHHPHGFSMITRNGTLVHNKLSENSIINSVDSNHYRQPEVLRQTIRSENVEWTCAYCRLAFTSSEAVEHHQEKDCTENNRNNLTLTTTTSQSTVDALMSPLRQTEEPTYELKIERGDSQRSDETQNILEGYPIQEVDVEDGMDCETMWSCAVCGSEFSQPKDLRQHHLTHTVQELSSALFKFTKPHQKIIQSHNTASQRSLATATIQNLQNGNSVCRWNKDRTNTAITKIKEEMVDDPGDTPPHTPPQEKIINETKRKPGPKAKPREKNEKRKYVRKLGEDGKPLRQREYKAPPAGKGSRDPHPCYVCRKILSSRGNLAKHLVLHSKKKPWVCDACGAEFNAKRDHYHHYMQHHTNERPNICKVCGKGYVDSNYLLEHMVFHTQEKPFSCDICGKLFRTARCVARHKKRHEKEKHFDCTLCIKSFAVKADLTSHIRKVHRSDKKSQSIKHVNLQHTMQHQQQDRETQAKSKDLTEFLLPGGTPTHLILPSASLSGSVSTKDRIFISSDPLTVPSMIPISGSGENGVNCSYGVALTAPAGGPGGTSAVDGHTAYIMMNNGVEVTSDRVSSTDGLNIMYTTTPASAQQVCDLDGSHLDEMQQLSSSVVSGDGQLHDSNLLHQHLDNRHPGQDTAVVTAGEPALDETHRSDLNLNTTTGHPAADITANGSHDPTTVHSTHDPNSSFHLELISQTIQLELQESQTSSTSYLE</sequence>
<feature type="compositionally biased region" description="Basic and acidic residues" evidence="8">
    <location>
        <begin position="513"/>
        <end position="540"/>
    </location>
</feature>
<evidence type="ECO:0000259" key="9">
    <source>
        <dbReference type="PROSITE" id="PS50157"/>
    </source>
</evidence>
<dbReference type="GO" id="GO:0005634">
    <property type="term" value="C:nucleus"/>
    <property type="evidence" value="ECO:0007669"/>
    <property type="project" value="UniProtKB-SubCell"/>
</dbReference>
<dbReference type="InterPro" id="IPR013087">
    <property type="entry name" value="Znf_C2H2_type"/>
</dbReference>
<dbReference type="PROSITE" id="PS50157">
    <property type="entry name" value="ZINC_FINGER_C2H2_2"/>
    <property type="match status" value="6"/>
</dbReference>
<feature type="region of interest" description="Disordered" evidence="8">
    <location>
        <begin position="903"/>
        <end position="930"/>
    </location>
</feature>
<evidence type="ECO:0000256" key="3">
    <source>
        <dbReference type="ARBA" id="ARBA00022737"/>
    </source>
</evidence>
<dbReference type="Gene3D" id="3.30.160.60">
    <property type="entry name" value="Classic Zinc Finger"/>
    <property type="match status" value="5"/>
</dbReference>
<keyword evidence="3" id="KW-0677">Repeat</keyword>
<feature type="domain" description="C2H2-type" evidence="9">
    <location>
        <begin position="609"/>
        <end position="636"/>
    </location>
</feature>
<feature type="domain" description="C2H2-type" evidence="9">
    <location>
        <begin position="637"/>
        <end position="664"/>
    </location>
</feature>
<feature type="region of interest" description="Disordered" evidence="8">
    <location>
        <begin position="481"/>
        <end position="550"/>
    </location>
</feature>
<dbReference type="InterPro" id="IPR036236">
    <property type="entry name" value="Znf_C2H2_sf"/>
</dbReference>
<reference evidence="10" key="1">
    <citation type="journal article" date="2021" name="Sci. Adv.">
        <title>The American lobster genome reveals insights on longevity, neural, and immune adaptations.</title>
        <authorList>
            <person name="Polinski J.M."/>
            <person name="Zimin A.V."/>
            <person name="Clark K.F."/>
            <person name="Kohn A.B."/>
            <person name="Sadowski N."/>
            <person name="Timp W."/>
            <person name="Ptitsyn A."/>
            <person name="Khanna P."/>
            <person name="Romanova D.Y."/>
            <person name="Williams P."/>
            <person name="Greenwood S.J."/>
            <person name="Moroz L.L."/>
            <person name="Walt D.R."/>
            <person name="Bodnar A.G."/>
        </authorList>
    </citation>
    <scope>NUCLEOTIDE SEQUENCE</scope>
    <source>
        <strain evidence="10">GMGI-L3</strain>
    </source>
</reference>
<dbReference type="Proteomes" id="UP000747542">
    <property type="component" value="Unassembled WGS sequence"/>
</dbReference>
<dbReference type="SMART" id="SM00355">
    <property type="entry name" value="ZnF_C2H2"/>
    <property type="match status" value="7"/>
</dbReference>
<protein>
    <submittedName>
        <fullName evidence="10">Zinc finger and BTB domain-containing protein 49-like 2</fullName>
    </submittedName>
</protein>
<dbReference type="GO" id="GO:0008270">
    <property type="term" value="F:zinc ion binding"/>
    <property type="evidence" value="ECO:0007669"/>
    <property type="project" value="UniProtKB-KW"/>
</dbReference>
<dbReference type="CDD" id="cd15489">
    <property type="entry name" value="PHD_SF"/>
    <property type="match status" value="1"/>
</dbReference>
<evidence type="ECO:0000256" key="5">
    <source>
        <dbReference type="ARBA" id="ARBA00022833"/>
    </source>
</evidence>
<proteinExistence type="predicted"/>